<keyword evidence="1" id="KW-0732">Signal</keyword>
<accession>A0A6B0UB36</accession>
<feature type="signal peptide" evidence="1">
    <location>
        <begin position="1"/>
        <end position="21"/>
    </location>
</feature>
<feature type="chain" id="PRO_5025517156" evidence="1">
    <location>
        <begin position="22"/>
        <end position="98"/>
    </location>
</feature>
<dbReference type="AlphaFoldDB" id="A0A6B0UB36"/>
<proteinExistence type="predicted"/>
<reference evidence="2" key="1">
    <citation type="submission" date="2019-12" db="EMBL/GenBank/DDBJ databases">
        <title>An insight into the sialome of adult female Ixodes ricinus ticks feeding for 6 days.</title>
        <authorList>
            <person name="Perner J."/>
            <person name="Ribeiro J.M.C."/>
        </authorList>
    </citation>
    <scope>NUCLEOTIDE SEQUENCE</scope>
    <source>
        <strain evidence="2">Semi-engorged</strain>
        <tissue evidence="2">Salivary glands</tissue>
    </source>
</reference>
<protein>
    <submittedName>
        <fullName evidence="2">Putative secreted protein</fullName>
    </submittedName>
</protein>
<evidence type="ECO:0000313" key="2">
    <source>
        <dbReference type="EMBL" id="MXU87721.1"/>
    </source>
</evidence>
<sequence length="98" mass="11412">MKCRAWFSCVFSVLFCSFSESGSIIRPPGSAGDKDHYAYHFMWEFDSKSNLYFFRLSSATHRVHKSFQVRTLIVTSLTLYILKFSIGYDCYSHVVAMR</sequence>
<evidence type="ECO:0000256" key="1">
    <source>
        <dbReference type="SAM" id="SignalP"/>
    </source>
</evidence>
<dbReference type="EMBL" id="GIFC01005638">
    <property type="protein sequence ID" value="MXU87721.1"/>
    <property type="molecule type" value="Transcribed_RNA"/>
</dbReference>
<name>A0A6B0UB36_IXORI</name>
<organism evidence="2">
    <name type="scientific">Ixodes ricinus</name>
    <name type="common">Common tick</name>
    <name type="synonym">Acarus ricinus</name>
    <dbReference type="NCBI Taxonomy" id="34613"/>
    <lineage>
        <taxon>Eukaryota</taxon>
        <taxon>Metazoa</taxon>
        <taxon>Ecdysozoa</taxon>
        <taxon>Arthropoda</taxon>
        <taxon>Chelicerata</taxon>
        <taxon>Arachnida</taxon>
        <taxon>Acari</taxon>
        <taxon>Parasitiformes</taxon>
        <taxon>Ixodida</taxon>
        <taxon>Ixodoidea</taxon>
        <taxon>Ixodidae</taxon>
        <taxon>Ixodinae</taxon>
        <taxon>Ixodes</taxon>
    </lineage>
</organism>